<keyword evidence="5" id="KW-0547">Nucleotide-binding</keyword>
<evidence type="ECO:0000256" key="2">
    <source>
        <dbReference type="ARBA" id="ARBA00022448"/>
    </source>
</evidence>
<dbReference type="SMART" id="SM00382">
    <property type="entry name" value="AAA"/>
    <property type="match status" value="1"/>
</dbReference>
<comment type="subcellular location">
    <subcellularLocation>
        <location evidence="1">Cell membrane</location>
        <topology evidence="1">Multi-pass membrane protein</topology>
    </subcellularLocation>
</comment>
<dbReference type="Pfam" id="PF00664">
    <property type="entry name" value="ABC_membrane"/>
    <property type="match status" value="1"/>
</dbReference>
<dbReference type="CDD" id="cd18551">
    <property type="entry name" value="ABC_6TM_LmrA_like"/>
    <property type="match status" value="1"/>
</dbReference>
<feature type="transmembrane region" description="Helical" evidence="10">
    <location>
        <begin position="288"/>
        <end position="308"/>
    </location>
</feature>
<keyword evidence="4 10" id="KW-0812">Transmembrane</keyword>
<dbReference type="Gene3D" id="3.40.50.300">
    <property type="entry name" value="P-loop containing nucleotide triphosphate hydrolases"/>
    <property type="match status" value="1"/>
</dbReference>
<dbReference type="InterPro" id="IPR011527">
    <property type="entry name" value="ABC1_TM_dom"/>
</dbReference>
<dbReference type="FunFam" id="3.40.50.300:FF:000299">
    <property type="entry name" value="ABC transporter ATP-binding protein/permease"/>
    <property type="match status" value="1"/>
</dbReference>
<dbReference type="AlphaFoldDB" id="A0A919RGA6"/>
<feature type="domain" description="ABC transporter" evidence="11">
    <location>
        <begin position="353"/>
        <end position="588"/>
    </location>
</feature>
<organism evidence="13 14">
    <name type="scientific">Sinosporangium siamense</name>
    <dbReference type="NCBI Taxonomy" id="1367973"/>
    <lineage>
        <taxon>Bacteria</taxon>
        <taxon>Bacillati</taxon>
        <taxon>Actinomycetota</taxon>
        <taxon>Actinomycetes</taxon>
        <taxon>Streptosporangiales</taxon>
        <taxon>Streptosporangiaceae</taxon>
        <taxon>Sinosporangium</taxon>
    </lineage>
</organism>
<dbReference type="InterPro" id="IPR027417">
    <property type="entry name" value="P-loop_NTPase"/>
</dbReference>
<dbReference type="GO" id="GO:0015421">
    <property type="term" value="F:ABC-type oligopeptide transporter activity"/>
    <property type="evidence" value="ECO:0007669"/>
    <property type="project" value="TreeGrafter"/>
</dbReference>
<dbReference type="PANTHER" id="PTHR43394">
    <property type="entry name" value="ATP-DEPENDENT PERMEASE MDL1, MITOCHONDRIAL"/>
    <property type="match status" value="1"/>
</dbReference>
<evidence type="ECO:0000256" key="1">
    <source>
        <dbReference type="ARBA" id="ARBA00004651"/>
    </source>
</evidence>
<dbReference type="GO" id="GO:0005886">
    <property type="term" value="C:plasma membrane"/>
    <property type="evidence" value="ECO:0007669"/>
    <property type="project" value="UniProtKB-SubCell"/>
</dbReference>
<dbReference type="Gene3D" id="1.20.1560.10">
    <property type="entry name" value="ABC transporter type 1, transmembrane domain"/>
    <property type="match status" value="1"/>
</dbReference>
<comment type="similarity">
    <text evidence="9">Belongs to the ABC transporter superfamily. Lipid exporter (TC 3.A.1.106) family.</text>
</comment>
<sequence length="595" mass="63838">MVTHLARWASRAPRETGSERGEWRALLGYAAAERRWLLVGILLGPVGTLGALAQPVAAKAIIDALERGASLWRPVVVLTVLVVAAAALRGLDLWLLERTAERIVRRVRLDLVTRLVRASVPATDRHPVGELTTRVTADTTLLRSGVTHGLVDTLVGAIGMVGAVVFMAVLDVRLLLVAAFVVGATFLGLVVLLPRMRRATEHTQRALGGVGAALERVLVATRTVKASQAEHRELATLAERVEDAYRHGLSFAWLRSVGGVVTGLAVQGAFLVVLAVGGVLVARGELEVSALIAFLLYLFYLAGPIGSLTTGVTQINQALGAVARLAPLAALPQEETSHGLPGGLDGTGAGGVVEFDRVTFAYRADRDRVLDGVTFAVPARGQTAVVGPSGSGKSTLFALLQRFYEPQDGRILLAGRDIRDLGRSELRRWLGYVEQDSPVLDGTLRDNLLYAAPDASEADLRDVVRETRLDELVERLPRGLDTDVGTRGTALSGGERQRVAIARALLRRPEVLLLDEVTAHLDALNEKTLREAVARAAGHCTVIVVAHRLSTVRSARHIVVMERGRVRAQGAHADLMAEDLLYRRLVTTQLTVPSA</sequence>
<dbReference type="SUPFAM" id="SSF90123">
    <property type="entry name" value="ABC transporter transmembrane region"/>
    <property type="match status" value="1"/>
</dbReference>
<dbReference type="PROSITE" id="PS00211">
    <property type="entry name" value="ABC_TRANSPORTER_1"/>
    <property type="match status" value="1"/>
</dbReference>
<dbReference type="InterPro" id="IPR017871">
    <property type="entry name" value="ABC_transporter-like_CS"/>
</dbReference>
<dbReference type="InterPro" id="IPR003439">
    <property type="entry name" value="ABC_transporter-like_ATP-bd"/>
</dbReference>
<evidence type="ECO:0000256" key="10">
    <source>
        <dbReference type="SAM" id="Phobius"/>
    </source>
</evidence>
<comment type="caution">
    <text evidence="13">The sequence shown here is derived from an EMBL/GenBank/DDBJ whole genome shotgun (WGS) entry which is preliminary data.</text>
</comment>
<keyword evidence="3" id="KW-1003">Cell membrane</keyword>
<evidence type="ECO:0000313" key="13">
    <source>
        <dbReference type="EMBL" id="GII91859.1"/>
    </source>
</evidence>
<dbReference type="InterPro" id="IPR039421">
    <property type="entry name" value="Type_1_exporter"/>
</dbReference>
<dbReference type="InterPro" id="IPR036640">
    <property type="entry name" value="ABC1_TM_sf"/>
</dbReference>
<dbReference type="Pfam" id="PF00005">
    <property type="entry name" value="ABC_tran"/>
    <property type="match status" value="1"/>
</dbReference>
<gene>
    <name evidence="13" type="ORF">Ssi02_20900</name>
</gene>
<evidence type="ECO:0000256" key="7">
    <source>
        <dbReference type="ARBA" id="ARBA00022989"/>
    </source>
</evidence>
<dbReference type="GO" id="GO:0005524">
    <property type="term" value="F:ATP binding"/>
    <property type="evidence" value="ECO:0007669"/>
    <property type="project" value="UniProtKB-KW"/>
</dbReference>
<name>A0A919RGA6_9ACTN</name>
<feature type="transmembrane region" description="Helical" evidence="10">
    <location>
        <begin position="36"/>
        <end position="56"/>
    </location>
</feature>
<dbReference type="PROSITE" id="PS50893">
    <property type="entry name" value="ABC_TRANSPORTER_2"/>
    <property type="match status" value="1"/>
</dbReference>
<dbReference type="SUPFAM" id="SSF52540">
    <property type="entry name" value="P-loop containing nucleoside triphosphate hydrolases"/>
    <property type="match status" value="1"/>
</dbReference>
<evidence type="ECO:0000256" key="4">
    <source>
        <dbReference type="ARBA" id="ARBA00022692"/>
    </source>
</evidence>
<dbReference type="Proteomes" id="UP000606172">
    <property type="component" value="Unassembled WGS sequence"/>
</dbReference>
<keyword evidence="7 10" id="KW-1133">Transmembrane helix</keyword>
<keyword evidence="2" id="KW-0813">Transport</keyword>
<keyword evidence="6 13" id="KW-0067">ATP-binding</keyword>
<protein>
    <submittedName>
        <fullName evidence="13">ABC transporter ATP-binding protein</fullName>
    </submittedName>
</protein>
<keyword evidence="8 10" id="KW-0472">Membrane</keyword>
<evidence type="ECO:0000256" key="6">
    <source>
        <dbReference type="ARBA" id="ARBA00022840"/>
    </source>
</evidence>
<evidence type="ECO:0000259" key="11">
    <source>
        <dbReference type="PROSITE" id="PS50893"/>
    </source>
</evidence>
<feature type="transmembrane region" description="Helical" evidence="10">
    <location>
        <begin position="150"/>
        <end position="169"/>
    </location>
</feature>
<dbReference type="EMBL" id="BOOW01000012">
    <property type="protein sequence ID" value="GII91859.1"/>
    <property type="molecule type" value="Genomic_DNA"/>
</dbReference>
<reference evidence="13" key="1">
    <citation type="submission" date="2021-01" db="EMBL/GenBank/DDBJ databases">
        <title>Whole genome shotgun sequence of Sinosporangium siamense NBRC 109515.</title>
        <authorList>
            <person name="Komaki H."/>
            <person name="Tamura T."/>
        </authorList>
    </citation>
    <scope>NUCLEOTIDE SEQUENCE</scope>
    <source>
        <strain evidence="13">NBRC 109515</strain>
    </source>
</reference>
<feature type="transmembrane region" description="Helical" evidence="10">
    <location>
        <begin position="76"/>
        <end position="96"/>
    </location>
</feature>
<feature type="transmembrane region" description="Helical" evidence="10">
    <location>
        <begin position="175"/>
        <end position="193"/>
    </location>
</feature>
<proteinExistence type="inferred from homology"/>
<keyword evidence="14" id="KW-1185">Reference proteome</keyword>
<dbReference type="PROSITE" id="PS50929">
    <property type="entry name" value="ABC_TM1F"/>
    <property type="match status" value="1"/>
</dbReference>
<dbReference type="PANTHER" id="PTHR43394:SF1">
    <property type="entry name" value="ATP-BINDING CASSETTE SUB-FAMILY B MEMBER 10, MITOCHONDRIAL"/>
    <property type="match status" value="1"/>
</dbReference>
<evidence type="ECO:0000256" key="3">
    <source>
        <dbReference type="ARBA" id="ARBA00022475"/>
    </source>
</evidence>
<feature type="transmembrane region" description="Helical" evidence="10">
    <location>
        <begin position="256"/>
        <end position="282"/>
    </location>
</feature>
<evidence type="ECO:0000313" key="14">
    <source>
        <dbReference type="Proteomes" id="UP000606172"/>
    </source>
</evidence>
<dbReference type="InterPro" id="IPR003593">
    <property type="entry name" value="AAA+_ATPase"/>
</dbReference>
<feature type="domain" description="ABC transmembrane type-1" evidence="12">
    <location>
        <begin position="38"/>
        <end position="317"/>
    </location>
</feature>
<evidence type="ECO:0000256" key="5">
    <source>
        <dbReference type="ARBA" id="ARBA00022741"/>
    </source>
</evidence>
<accession>A0A919RGA6</accession>
<evidence type="ECO:0000256" key="9">
    <source>
        <dbReference type="ARBA" id="ARBA00061644"/>
    </source>
</evidence>
<evidence type="ECO:0000256" key="8">
    <source>
        <dbReference type="ARBA" id="ARBA00023136"/>
    </source>
</evidence>
<evidence type="ECO:0000259" key="12">
    <source>
        <dbReference type="PROSITE" id="PS50929"/>
    </source>
</evidence>
<dbReference type="GO" id="GO:0016887">
    <property type="term" value="F:ATP hydrolysis activity"/>
    <property type="evidence" value="ECO:0007669"/>
    <property type="project" value="InterPro"/>
</dbReference>